<dbReference type="PANTHER" id="PTHR43386">
    <property type="entry name" value="OLIGOPEPTIDE TRANSPORT SYSTEM PERMEASE PROTEIN APPC"/>
    <property type="match status" value="1"/>
</dbReference>
<feature type="domain" description="ABC transmembrane type-1" evidence="8">
    <location>
        <begin position="35"/>
        <end position="199"/>
    </location>
</feature>
<feature type="non-terminal residue" evidence="9">
    <location>
        <position position="199"/>
    </location>
</feature>
<evidence type="ECO:0000256" key="1">
    <source>
        <dbReference type="ARBA" id="ARBA00004651"/>
    </source>
</evidence>
<evidence type="ECO:0000256" key="7">
    <source>
        <dbReference type="SAM" id="Phobius"/>
    </source>
</evidence>
<reference evidence="9" key="1">
    <citation type="journal article" date="2014" name="Front. Microbiol.">
        <title>High frequency of phylogenetically diverse reductive dehalogenase-homologous genes in deep subseafloor sedimentary metagenomes.</title>
        <authorList>
            <person name="Kawai M."/>
            <person name="Futagami T."/>
            <person name="Toyoda A."/>
            <person name="Takaki Y."/>
            <person name="Nishi S."/>
            <person name="Hori S."/>
            <person name="Arai W."/>
            <person name="Tsubouchi T."/>
            <person name="Morono Y."/>
            <person name="Uchiyama I."/>
            <person name="Ito T."/>
            <person name="Fujiyama A."/>
            <person name="Inagaki F."/>
            <person name="Takami H."/>
        </authorList>
    </citation>
    <scope>NUCLEOTIDE SEQUENCE</scope>
    <source>
        <strain evidence="9">Expedition CK06-06</strain>
    </source>
</reference>
<dbReference type="InterPro" id="IPR035906">
    <property type="entry name" value="MetI-like_sf"/>
</dbReference>
<dbReference type="PANTHER" id="PTHR43386:SF1">
    <property type="entry name" value="D,D-DIPEPTIDE TRANSPORT SYSTEM PERMEASE PROTEIN DDPC-RELATED"/>
    <property type="match status" value="1"/>
</dbReference>
<keyword evidence="3" id="KW-1003">Cell membrane</keyword>
<evidence type="ECO:0000256" key="3">
    <source>
        <dbReference type="ARBA" id="ARBA00022475"/>
    </source>
</evidence>
<dbReference type="CDD" id="cd06261">
    <property type="entry name" value="TM_PBP2"/>
    <property type="match status" value="1"/>
</dbReference>
<dbReference type="GO" id="GO:0055085">
    <property type="term" value="P:transmembrane transport"/>
    <property type="evidence" value="ECO:0007669"/>
    <property type="project" value="InterPro"/>
</dbReference>
<proteinExistence type="predicted"/>
<evidence type="ECO:0000256" key="5">
    <source>
        <dbReference type="ARBA" id="ARBA00022989"/>
    </source>
</evidence>
<dbReference type="Pfam" id="PF00528">
    <property type="entry name" value="BPD_transp_1"/>
    <property type="match status" value="1"/>
</dbReference>
<keyword evidence="6 7" id="KW-0472">Membrane</keyword>
<keyword evidence="2" id="KW-0813">Transport</keyword>
<organism evidence="9">
    <name type="scientific">marine sediment metagenome</name>
    <dbReference type="NCBI Taxonomy" id="412755"/>
    <lineage>
        <taxon>unclassified sequences</taxon>
        <taxon>metagenomes</taxon>
        <taxon>ecological metagenomes</taxon>
    </lineage>
</organism>
<sequence>MNENVGYFLAPPSAKFWLGTDNIGRDLLSRIIFGARISVIVGLAAATLSTVMATFIGIVSGYFGGKFDLVVQRGVDTFMCLPGLLILLTVLSIVGPGMWQIIVVVGVLWGVTTSRIIRSATISVKEDVYVQAAVAIGCSNSRILIRHILPNVMAPVIILFSTRVPAAILTEAALSFLGFGIPPPTPSWGGMLSGSGRQY</sequence>
<dbReference type="PROSITE" id="PS50928">
    <property type="entry name" value="ABC_TM1"/>
    <property type="match status" value="1"/>
</dbReference>
<keyword evidence="4 7" id="KW-0812">Transmembrane</keyword>
<feature type="transmembrane region" description="Helical" evidence="7">
    <location>
        <begin position="37"/>
        <end position="63"/>
    </location>
</feature>
<evidence type="ECO:0000256" key="4">
    <source>
        <dbReference type="ARBA" id="ARBA00022692"/>
    </source>
</evidence>
<gene>
    <name evidence="9" type="ORF">S03H2_56851</name>
</gene>
<dbReference type="InterPro" id="IPR000515">
    <property type="entry name" value="MetI-like"/>
</dbReference>
<evidence type="ECO:0000313" key="9">
    <source>
        <dbReference type="EMBL" id="GAH89545.1"/>
    </source>
</evidence>
<keyword evidence="5 7" id="KW-1133">Transmembrane helix</keyword>
<evidence type="ECO:0000256" key="2">
    <source>
        <dbReference type="ARBA" id="ARBA00022448"/>
    </source>
</evidence>
<accession>X1K7E4</accession>
<dbReference type="InterPro" id="IPR050366">
    <property type="entry name" value="BP-dependent_transpt_permease"/>
</dbReference>
<comment type="caution">
    <text evidence="9">The sequence shown here is derived from an EMBL/GenBank/DDBJ whole genome shotgun (WGS) entry which is preliminary data.</text>
</comment>
<dbReference type="SUPFAM" id="SSF161098">
    <property type="entry name" value="MetI-like"/>
    <property type="match status" value="1"/>
</dbReference>
<evidence type="ECO:0000256" key="6">
    <source>
        <dbReference type="ARBA" id="ARBA00023136"/>
    </source>
</evidence>
<dbReference type="EMBL" id="BARU01036408">
    <property type="protein sequence ID" value="GAH89545.1"/>
    <property type="molecule type" value="Genomic_DNA"/>
</dbReference>
<protein>
    <recommendedName>
        <fullName evidence="8">ABC transmembrane type-1 domain-containing protein</fullName>
    </recommendedName>
</protein>
<name>X1K7E4_9ZZZZ</name>
<evidence type="ECO:0000259" key="8">
    <source>
        <dbReference type="PROSITE" id="PS50928"/>
    </source>
</evidence>
<dbReference type="Gene3D" id="1.10.3720.10">
    <property type="entry name" value="MetI-like"/>
    <property type="match status" value="1"/>
</dbReference>
<dbReference type="AlphaFoldDB" id="X1K7E4"/>
<feature type="transmembrane region" description="Helical" evidence="7">
    <location>
        <begin position="83"/>
        <end position="109"/>
    </location>
</feature>
<dbReference type="GO" id="GO:0005886">
    <property type="term" value="C:plasma membrane"/>
    <property type="evidence" value="ECO:0007669"/>
    <property type="project" value="UniProtKB-SubCell"/>
</dbReference>
<comment type="subcellular location">
    <subcellularLocation>
        <location evidence="1">Cell membrane</location>
        <topology evidence="1">Multi-pass membrane protein</topology>
    </subcellularLocation>
</comment>